<name>A0A9K3PLJ3_9STRA</name>
<keyword evidence="3" id="KW-1185">Reference proteome</keyword>
<proteinExistence type="predicted"/>
<evidence type="ECO:0000313" key="3">
    <source>
        <dbReference type="Proteomes" id="UP000693970"/>
    </source>
</evidence>
<evidence type="ECO:0000313" key="2">
    <source>
        <dbReference type="EMBL" id="KAG7351748.1"/>
    </source>
</evidence>
<dbReference type="AlphaFoldDB" id="A0A9K3PLJ3"/>
<evidence type="ECO:0000256" key="1">
    <source>
        <dbReference type="SAM" id="MobiDB-lite"/>
    </source>
</evidence>
<sequence length="436" mass="49255">MSFYVAKDDSRDYTPLREAFICHNAMMDIFERGQAFWRKCNARRGCYAKLCHDEKQVTVTTNNKGAVSVAPAASGGGSEEEVVNVTVPSLTSYCNLWKGHYPNLKVRKPTEDICNFCYKIYTGHKLRSSVPLIAAETEEAANLIMEELVLETEEDQVDFLQSVSAENGLNIPESLTELADSQEKELLEAAIHVKQALAMRSLANDKMEMAKRHRNEDVPHCDRVYTVVADFCQNMELPHFGSNQSGETYYLTPAKLEGFGVVDVSHSVEILGKSEHVHVWKIDPQNDWKNYGDFLRQPCITLAEAKLAIAKNHIFCSEWLEENGGEINFYTRQSALEEHKEAVGRTTNPKFARGGHRKELLKSMVPRTIKYKGLPGYKQILMSMKFKGYVPPENQNDPLYAVPPPEVLNAEAEDKKERRLAKKQKKESSTLTSANV</sequence>
<gene>
    <name evidence="2" type="ORF">IV203_007796</name>
</gene>
<accession>A0A9K3PLJ3</accession>
<reference evidence="2" key="1">
    <citation type="journal article" date="2021" name="Sci. Rep.">
        <title>Diploid genomic architecture of Nitzschia inconspicua, an elite biomass production diatom.</title>
        <authorList>
            <person name="Oliver A."/>
            <person name="Podell S."/>
            <person name="Pinowska A."/>
            <person name="Traller J.C."/>
            <person name="Smith S.R."/>
            <person name="McClure R."/>
            <person name="Beliaev A."/>
            <person name="Bohutskyi P."/>
            <person name="Hill E.A."/>
            <person name="Rabines A."/>
            <person name="Zheng H."/>
            <person name="Allen L.Z."/>
            <person name="Kuo A."/>
            <person name="Grigoriev I.V."/>
            <person name="Allen A.E."/>
            <person name="Hazlebeck D."/>
            <person name="Allen E.E."/>
        </authorList>
    </citation>
    <scope>NUCLEOTIDE SEQUENCE</scope>
    <source>
        <strain evidence="2">Hildebrandi</strain>
    </source>
</reference>
<protein>
    <submittedName>
        <fullName evidence="2">Uncharacterized protein</fullName>
    </submittedName>
</protein>
<dbReference type="EMBL" id="JAGRRH010000017">
    <property type="protein sequence ID" value="KAG7351748.1"/>
    <property type="molecule type" value="Genomic_DNA"/>
</dbReference>
<organism evidence="2 3">
    <name type="scientific">Nitzschia inconspicua</name>
    <dbReference type="NCBI Taxonomy" id="303405"/>
    <lineage>
        <taxon>Eukaryota</taxon>
        <taxon>Sar</taxon>
        <taxon>Stramenopiles</taxon>
        <taxon>Ochrophyta</taxon>
        <taxon>Bacillariophyta</taxon>
        <taxon>Bacillariophyceae</taxon>
        <taxon>Bacillariophycidae</taxon>
        <taxon>Bacillariales</taxon>
        <taxon>Bacillariaceae</taxon>
        <taxon>Nitzschia</taxon>
    </lineage>
</organism>
<feature type="region of interest" description="Disordered" evidence="1">
    <location>
        <begin position="396"/>
        <end position="436"/>
    </location>
</feature>
<dbReference type="Proteomes" id="UP000693970">
    <property type="component" value="Unassembled WGS sequence"/>
</dbReference>
<reference evidence="2" key="2">
    <citation type="submission" date="2021-04" db="EMBL/GenBank/DDBJ databases">
        <authorList>
            <person name="Podell S."/>
        </authorList>
    </citation>
    <scope>NUCLEOTIDE SEQUENCE</scope>
    <source>
        <strain evidence="2">Hildebrandi</strain>
    </source>
</reference>
<comment type="caution">
    <text evidence="2">The sequence shown here is derived from an EMBL/GenBank/DDBJ whole genome shotgun (WGS) entry which is preliminary data.</text>
</comment>